<keyword evidence="1" id="KW-0812">Transmembrane</keyword>
<evidence type="ECO:0000313" key="3">
    <source>
        <dbReference type="Proteomes" id="UP000008524"/>
    </source>
</evidence>
<evidence type="ECO:0000313" key="2">
    <source>
        <dbReference type="EMBL" id="EAN79798.1"/>
    </source>
</evidence>
<dbReference type="KEGG" id="tbr:Tb11.01.0190"/>
<dbReference type="PaxDb" id="5691-EAN79798"/>
<dbReference type="InParanoid" id="Q384I3"/>
<dbReference type="VEuPathDB" id="TriTrypDB:Tb927.11.8360"/>
<dbReference type="GeneID" id="3665917"/>
<evidence type="ECO:0000256" key="1">
    <source>
        <dbReference type="SAM" id="Phobius"/>
    </source>
</evidence>
<keyword evidence="1" id="KW-1133">Transmembrane helix</keyword>
<accession>Q384I3</accession>
<keyword evidence="3" id="KW-1185">Reference proteome</keyword>
<protein>
    <submittedName>
        <fullName evidence="2">Uncharacterized protein</fullName>
    </submittedName>
</protein>
<dbReference type="EMBL" id="CH464491">
    <property type="protein sequence ID" value="EAN79798.1"/>
    <property type="molecule type" value="Genomic_DNA"/>
</dbReference>
<dbReference type="GO" id="GO:0005737">
    <property type="term" value="C:cytoplasm"/>
    <property type="evidence" value="ECO:0000314"/>
    <property type="project" value="GeneDB"/>
</dbReference>
<dbReference type="GO" id="GO:0031981">
    <property type="term" value="C:nuclear lumen"/>
    <property type="evidence" value="ECO:0000314"/>
    <property type="project" value="GeneDB"/>
</dbReference>
<reference evidence="2 3" key="1">
    <citation type="journal article" date="2005" name="Science">
        <title>Comparative genomics of trypanosomatid parasitic protozoa.</title>
        <authorList>
            <person name="El-Sayed N.M."/>
            <person name="Myler P.J."/>
            <person name="Blandin G."/>
            <person name="Berriman M."/>
            <person name="Crabtree J."/>
            <person name="Aggarwal G."/>
            <person name="Caler E."/>
            <person name="Renauld H."/>
            <person name="Worthey E.A."/>
            <person name="Hertz-Fowler C."/>
            <person name="Ghedin E."/>
            <person name="Peacock C."/>
            <person name="Bartholomeu D.C."/>
            <person name="Haas B.J."/>
            <person name="Tran A.N."/>
            <person name="Wortman J.R."/>
            <person name="Alsmark U.C."/>
            <person name="Angiuoli S."/>
            <person name="Anupama A."/>
            <person name="Badger J."/>
            <person name="Bringaud F."/>
            <person name="Cadag E."/>
            <person name="Carlton J.M."/>
            <person name="Cerqueira G.C."/>
            <person name="Creasy T."/>
            <person name="Delcher A.L."/>
            <person name="Djikeng A."/>
            <person name="Embley T.M."/>
            <person name="Hauser C."/>
            <person name="Ivens A.C."/>
            <person name="Kummerfeld S.K."/>
            <person name="Pereira-Leal J.B."/>
            <person name="Nilsson D."/>
            <person name="Peterson J."/>
            <person name="Salzberg S.L."/>
            <person name="Shallom J."/>
            <person name="Silva J.C."/>
            <person name="Sundaram J."/>
            <person name="Westenberger S."/>
            <person name="White O."/>
            <person name="Melville S.E."/>
            <person name="Donelson J.E."/>
            <person name="Andersson B."/>
            <person name="Stuart K.D."/>
            <person name="Hall N."/>
        </authorList>
    </citation>
    <scope>NUCLEOTIDE SEQUENCE [LARGE SCALE GENOMIC DNA]</scope>
    <source>
        <strain evidence="2 3">927/4 GUTat10.1</strain>
    </source>
</reference>
<sequence length="137" mass="16222">MEANGFPQWFAAWKRIRKAKEASVCVFKKKGGEGHEEGNKDGNRALHHRDTVNCGFADVDLHITRCGECRFFFVFFLVFYWYCYLFSFVRRYVKMPRWRARNVPCLSSCNSFPRFGSDLYLVEEQINKNNILLLPYV</sequence>
<dbReference type="GO" id="GO:0097014">
    <property type="term" value="C:ciliary plasm"/>
    <property type="evidence" value="ECO:0000314"/>
    <property type="project" value="GeneDB"/>
</dbReference>
<name>Q384I3_TRYB2</name>
<reference evidence="2 3" key="2">
    <citation type="journal article" date="2005" name="Science">
        <title>The genome of the African trypanosome Trypanosoma brucei.</title>
        <authorList>
            <person name="Berriman M."/>
            <person name="Ghedin E."/>
            <person name="Hertz-Fowler C."/>
            <person name="Blandin G."/>
            <person name="Renauld H."/>
            <person name="Bartholomeu D.C."/>
            <person name="Lennard N.J."/>
            <person name="Caler E."/>
            <person name="Hamlin N.E."/>
            <person name="Haas B."/>
            <person name="Bohme U."/>
            <person name="Hannick L."/>
            <person name="Aslett M.A."/>
            <person name="Shallom J."/>
            <person name="Marcello L."/>
            <person name="Hou L."/>
            <person name="Wickstead B."/>
            <person name="Alsmark U.C."/>
            <person name="Arrowsmith C."/>
            <person name="Atkin R.J."/>
            <person name="Barron A.J."/>
            <person name="Bringaud F."/>
            <person name="Brooks K."/>
            <person name="Carrington M."/>
            <person name="Cherevach I."/>
            <person name="Chillingworth T.J."/>
            <person name="Churcher C."/>
            <person name="Clark L.N."/>
            <person name="Corton C.H."/>
            <person name="Cronin A."/>
            <person name="Davies R.M."/>
            <person name="Doggett J."/>
            <person name="Djikeng A."/>
            <person name="Feldblyum T."/>
            <person name="Field M.C."/>
            <person name="Fraser A."/>
            <person name="Goodhead I."/>
            <person name="Hance Z."/>
            <person name="Harper D."/>
            <person name="Harris B.R."/>
            <person name="Hauser H."/>
            <person name="Hostetler J."/>
            <person name="Ivens A."/>
            <person name="Jagels K."/>
            <person name="Johnson D."/>
            <person name="Johnson J."/>
            <person name="Jones K."/>
            <person name="Kerhornou A.X."/>
            <person name="Koo H."/>
            <person name="Larke N."/>
            <person name="Landfear S."/>
            <person name="Larkin C."/>
            <person name="Leech V."/>
            <person name="Line A."/>
            <person name="Lord A."/>
            <person name="Macleod A."/>
            <person name="Mooney P.J."/>
            <person name="Moule S."/>
            <person name="Martin D.M."/>
            <person name="Morgan G.W."/>
            <person name="Mungall K."/>
            <person name="Norbertczak H."/>
            <person name="Ormond D."/>
            <person name="Pai G."/>
            <person name="Peacock C.S."/>
            <person name="Peterson J."/>
            <person name="Quail M.A."/>
            <person name="Rabbinowitsch E."/>
            <person name="Rajandream M.A."/>
            <person name="Reitter C."/>
            <person name="Salzberg S.L."/>
            <person name="Sanders M."/>
            <person name="Schobel S."/>
            <person name="Sharp S."/>
            <person name="Simmonds M."/>
            <person name="Simpson A.J."/>
            <person name="Tallon L."/>
            <person name="Turner C.M."/>
            <person name="Tait A."/>
            <person name="Tivey A.R."/>
            <person name="Van Aken S."/>
            <person name="Walker D."/>
            <person name="Wanless D."/>
            <person name="Wang S."/>
            <person name="White B."/>
            <person name="White O."/>
            <person name="Whitehead S."/>
            <person name="Woodward J."/>
            <person name="Wortman J."/>
            <person name="Adams M.D."/>
            <person name="Embley T.M."/>
            <person name="Gull K."/>
            <person name="Ullu E."/>
            <person name="Barry J.D."/>
            <person name="Fairlamb A.H."/>
            <person name="Opperdoes F."/>
            <person name="Barrell B.G."/>
            <person name="Donelson J.E."/>
            <person name="Hall N."/>
            <person name="Fraser C.M."/>
            <person name="Melville S.E."/>
            <person name="El-Sayed N.M."/>
        </authorList>
    </citation>
    <scope>NUCLEOTIDE SEQUENCE [LARGE SCALE GENOMIC DNA]</scope>
    <source>
        <strain evidence="2 3">927/4 GUTat10.1</strain>
    </source>
</reference>
<dbReference type="RefSeq" id="XP_828910.1">
    <property type="nucleotide sequence ID" value="XM_823817.1"/>
</dbReference>
<organism evidence="2 3">
    <name type="scientific">Trypanosoma brucei brucei (strain 927/4 GUTat10.1)</name>
    <dbReference type="NCBI Taxonomy" id="185431"/>
    <lineage>
        <taxon>Eukaryota</taxon>
        <taxon>Discoba</taxon>
        <taxon>Euglenozoa</taxon>
        <taxon>Kinetoplastea</taxon>
        <taxon>Metakinetoplastina</taxon>
        <taxon>Trypanosomatida</taxon>
        <taxon>Trypanosomatidae</taxon>
        <taxon>Trypanosoma</taxon>
    </lineage>
</organism>
<keyword evidence="1" id="KW-0472">Membrane</keyword>
<proteinExistence type="predicted"/>
<feature type="transmembrane region" description="Helical" evidence="1">
    <location>
        <begin position="71"/>
        <end position="89"/>
    </location>
</feature>
<gene>
    <name evidence="2" type="ORF">Tb11.01.0190</name>
</gene>
<dbReference type="Proteomes" id="UP000008524">
    <property type="component" value="Chromosome 11"/>
</dbReference>
<dbReference type="AlphaFoldDB" id="Q384I3"/>